<sequence length="90" mass="10247">MMLAVAEYLNVLHEDKIIFGIAKGQVILESGVQHFRDFIVRVAHPFVDVLVHFGHPFRSVLEAFSFGVVAQGNQDTPYMPFDRLYINCHS</sequence>
<organism evidence="1">
    <name type="scientific">bioreactor metagenome</name>
    <dbReference type="NCBI Taxonomy" id="1076179"/>
    <lineage>
        <taxon>unclassified sequences</taxon>
        <taxon>metagenomes</taxon>
        <taxon>ecological metagenomes</taxon>
    </lineage>
</organism>
<accession>A0A645GAJ4</accession>
<comment type="caution">
    <text evidence="1">The sequence shown here is derived from an EMBL/GenBank/DDBJ whole genome shotgun (WGS) entry which is preliminary data.</text>
</comment>
<evidence type="ECO:0000313" key="1">
    <source>
        <dbReference type="EMBL" id="MPN23655.1"/>
    </source>
</evidence>
<protein>
    <submittedName>
        <fullName evidence="1">Uncharacterized protein</fullName>
    </submittedName>
</protein>
<dbReference type="EMBL" id="VSSQ01072227">
    <property type="protein sequence ID" value="MPN23655.1"/>
    <property type="molecule type" value="Genomic_DNA"/>
</dbReference>
<gene>
    <name evidence="1" type="ORF">SDC9_171048</name>
</gene>
<name>A0A645GAJ4_9ZZZZ</name>
<reference evidence="1" key="1">
    <citation type="submission" date="2019-08" db="EMBL/GenBank/DDBJ databases">
        <authorList>
            <person name="Kucharzyk K."/>
            <person name="Murdoch R.W."/>
            <person name="Higgins S."/>
            <person name="Loffler F."/>
        </authorList>
    </citation>
    <scope>NUCLEOTIDE SEQUENCE</scope>
</reference>
<dbReference type="AlphaFoldDB" id="A0A645GAJ4"/>
<proteinExistence type="predicted"/>